<evidence type="ECO:0000313" key="2">
    <source>
        <dbReference type="EMBL" id="OGC52891.1"/>
    </source>
</evidence>
<reference evidence="2 3" key="1">
    <citation type="journal article" date="2016" name="Nat. Commun.">
        <title>Thousands of microbial genomes shed light on interconnected biogeochemical processes in an aquifer system.</title>
        <authorList>
            <person name="Anantharaman K."/>
            <person name="Brown C.T."/>
            <person name="Hug L.A."/>
            <person name="Sharon I."/>
            <person name="Castelle C.J."/>
            <person name="Probst A.J."/>
            <person name="Thomas B.C."/>
            <person name="Singh A."/>
            <person name="Wilkins M.J."/>
            <person name="Karaoz U."/>
            <person name="Brodie E.L."/>
            <person name="Williams K.H."/>
            <person name="Hubbard S.S."/>
            <person name="Banfield J.F."/>
        </authorList>
    </citation>
    <scope>NUCLEOTIDE SEQUENCE [LARGE SCALE GENOMIC DNA]</scope>
</reference>
<feature type="signal peptide" evidence="1">
    <location>
        <begin position="1"/>
        <end position="30"/>
    </location>
</feature>
<dbReference type="EMBL" id="MEVD01000019">
    <property type="protein sequence ID" value="OGC52891.1"/>
    <property type="molecule type" value="Genomic_DNA"/>
</dbReference>
<proteinExistence type="predicted"/>
<dbReference type="AlphaFoldDB" id="A0A1F4V6W7"/>
<dbReference type="Proteomes" id="UP000178127">
    <property type="component" value="Unassembled WGS sequence"/>
</dbReference>
<name>A0A1F4V6W7_UNCKA</name>
<organism evidence="2 3">
    <name type="scientific">candidate division WWE3 bacterium RIFCSPHIGHO2_02_FULL_38_14</name>
    <dbReference type="NCBI Taxonomy" id="1802620"/>
    <lineage>
        <taxon>Bacteria</taxon>
        <taxon>Katanobacteria</taxon>
    </lineage>
</organism>
<gene>
    <name evidence="2" type="ORF">A3D91_03415</name>
</gene>
<evidence type="ECO:0000313" key="3">
    <source>
        <dbReference type="Proteomes" id="UP000178127"/>
    </source>
</evidence>
<dbReference type="STRING" id="1802620.A3D91_03415"/>
<keyword evidence="1" id="KW-0732">Signal</keyword>
<protein>
    <submittedName>
        <fullName evidence="2">Uncharacterized protein</fullName>
    </submittedName>
</protein>
<comment type="caution">
    <text evidence="2">The sequence shown here is derived from an EMBL/GenBank/DDBJ whole genome shotgun (WGS) entry which is preliminary data.</text>
</comment>
<accession>A0A1F4V6W7</accession>
<evidence type="ECO:0000256" key="1">
    <source>
        <dbReference type="SAM" id="SignalP"/>
    </source>
</evidence>
<feature type="chain" id="PRO_5009514942" evidence="1">
    <location>
        <begin position="31"/>
        <end position="360"/>
    </location>
</feature>
<sequence length="360" mass="39079">MKTRLSLVLLVSALALIVVFGTLPTLPALAATSTQVSPKYDASASVLTTQTPLTSTPFLPFIFPEDGGLRIVSPITPTVDGVPVTSTLDSGDYFYPAGAGQYTVDVGIWPYSPVALDYAKLDPGKIYSDDAVMIQAGTFTVTLARYLNNPRADGRVYSIKGWAYGYQDGWQFGLRTSLWNSVSRTWGSGTWEQYTTVKLSGEPVCDKGMYGFVASQISVGLCGVQEVSIEGQNSPIRDDDTLRFDAVVGTSSVISGTSVVLTNADGTRIAGKVLVASSGFTITEEGLSLGNSQWPIWVAAYENRIFNVSGAAYNVGYDWQTFRLEGRCGTIWCQTVPWGYFTTLRLRQIKWTVFLPTVIH</sequence>